<dbReference type="GO" id="GO:0016485">
    <property type="term" value="P:protein processing"/>
    <property type="evidence" value="ECO:0007669"/>
    <property type="project" value="TreeGrafter"/>
</dbReference>
<dbReference type="Proteomes" id="UP000002009">
    <property type="component" value="Chromosome 9"/>
</dbReference>
<name>C1ED45_MICCC</name>
<dbReference type="EMBL" id="CP001329">
    <property type="protein sequence ID" value="ACO65690.1"/>
    <property type="molecule type" value="Genomic_DNA"/>
</dbReference>
<evidence type="ECO:0000313" key="15">
    <source>
        <dbReference type="EMBL" id="ACO65690.1"/>
    </source>
</evidence>
<dbReference type="PANTHER" id="PTHR22624:SF49">
    <property type="entry name" value="CYSTEINE PROTEASE"/>
    <property type="match status" value="1"/>
</dbReference>
<feature type="non-terminal residue" evidence="15">
    <location>
        <position position="1"/>
    </location>
</feature>
<dbReference type="KEGG" id="mis:MICPUN_71573"/>
<keyword evidence="3" id="KW-0813">Transport</keyword>
<keyword evidence="8 13" id="KW-0653">Protein transport</keyword>
<dbReference type="Pfam" id="PF03416">
    <property type="entry name" value="Peptidase_C54"/>
    <property type="match status" value="2"/>
</dbReference>
<evidence type="ECO:0000256" key="3">
    <source>
        <dbReference type="ARBA" id="ARBA00022448"/>
    </source>
</evidence>
<evidence type="ECO:0000259" key="14">
    <source>
        <dbReference type="Pfam" id="PF03416"/>
    </source>
</evidence>
<keyword evidence="5 13" id="KW-0645">Protease</keyword>
<comment type="subunit">
    <text evidence="11">Interacts with ATG8.</text>
</comment>
<gene>
    <name evidence="15" type="ORF">MICPUN_71573</name>
</gene>
<dbReference type="InParanoid" id="C1ED45"/>
<dbReference type="InterPro" id="IPR038765">
    <property type="entry name" value="Papain-like_cys_pep_sf"/>
</dbReference>
<evidence type="ECO:0000256" key="2">
    <source>
        <dbReference type="ARBA" id="ARBA00010958"/>
    </source>
</evidence>
<dbReference type="EC" id="3.4.22.-" evidence="13"/>
<dbReference type="InterPro" id="IPR046792">
    <property type="entry name" value="Peptidase_C54_cat"/>
</dbReference>
<dbReference type="AlphaFoldDB" id="C1ED45"/>
<comment type="subcellular location">
    <subcellularLocation>
        <location evidence="1 13">Cytoplasm</location>
    </subcellularLocation>
</comment>
<proteinExistence type="inferred from homology"/>
<dbReference type="GO" id="GO:0019786">
    <property type="term" value="F:protein-phosphatidylethanolamide deconjugating activity"/>
    <property type="evidence" value="ECO:0007669"/>
    <property type="project" value="InterPro"/>
</dbReference>
<dbReference type="GeneID" id="8246625"/>
<keyword evidence="4 13" id="KW-0963">Cytoplasm</keyword>
<dbReference type="GO" id="GO:0035973">
    <property type="term" value="P:aggrephagy"/>
    <property type="evidence" value="ECO:0007669"/>
    <property type="project" value="TreeGrafter"/>
</dbReference>
<evidence type="ECO:0000256" key="9">
    <source>
        <dbReference type="ARBA" id="ARBA00023006"/>
    </source>
</evidence>
<evidence type="ECO:0000256" key="12">
    <source>
        <dbReference type="ARBA" id="ARBA00045891"/>
    </source>
</evidence>
<keyword evidence="9 13" id="KW-0072">Autophagy</keyword>
<evidence type="ECO:0000256" key="7">
    <source>
        <dbReference type="ARBA" id="ARBA00022807"/>
    </source>
</evidence>
<comment type="similarity">
    <text evidence="2 13">Belongs to the peptidase C54 family.</text>
</comment>
<dbReference type="GO" id="GO:0000045">
    <property type="term" value="P:autophagosome assembly"/>
    <property type="evidence" value="ECO:0007669"/>
    <property type="project" value="TreeGrafter"/>
</dbReference>
<comment type="function">
    <text evidence="12">Cysteine protease that plays a key role in autophagy by mediating both proteolytic activation and delipidation of ATG8 family proteins. The protease activity is required for proteolytic activation of ATG8 family proteins: cleaves the C-terminal amino acid of ATG8 proteins to reveal a C-terminal glycine. Exposure of the glycine at the C-terminus is essential for ATG8 proteins conjugation to phosphatidylethanolamine (PE) and insertion to membranes, which is necessary for autophagy. In addition to the protease activity, also mediates delipidation of PE-conjugated ATG8 proteins.</text>
</comment>
<evidence type="ECO:0000256" key="13">
    <source>
        <dbReference type="RuleBase" id="RU363115"/>
    </source>
</evidence>
<organism evidence="15 16">
    <name type="scientific">Micromonas commoda (strain RCC299 / NOUM17 / CCMP2709)</name>
    <name type="common">Picoplanktonic green alga</name>
    <dbReference type="NCBI Taxonomy" id="296587"/>
    <lineage>
        <taxon>Eukaryota</taxon>
        <taxon>Viridiplantae</taxon>
        <taxon>Chlorophyta</taxon>
        <taxon>Mamiellophyceae</taxon>
        <taxon>Mamiellales</taxon>
        <taxon>Mamiellaceae</taxon>
        <taxon>Micromonas</taxon>
    </lineage>
</organism>
<evidence type="ECO:0000256" key="8">
    <source>
        <dbReference type="ARBA" id="ARBA00022927"/>
    </source>
</evidence>
<evidence type="ECO:0000256" key="4">
    <source>
        <dbReference type="ARBA" id="ARBA00022490"/>
    </source>
</evidence>
<dbReference type="GO" id="GO:0034727">
    <property type="term" value="P:piecemeal microautophagy of the nucleus"/>
    <property type="evidence" value="ECO:0007669"/>
    <property type="project" value="TreeGrafter"/>
</dbReference>
<dbReference type="RefSeq" id="XP_002504432.1">
    <property type="nucleotide sequence ID" value="XM_002504386.1"/>
</dbReference>
<dbReference type="STRING" id="296587.C1ED45"/>
<feature type="domain" description="Peptidase C54 catalytic" evidence="14">
    <location>
        <begin position="1"/>
        <end position="47"/>
    </location>
</feature>
<keyword evidence="16" id="KW-1185">Reference proteome</keyword>
<reference evidence="15 16" key="1">
    <citation type="journal article" date="2009" name="Science">
        <title>Green evolution and dynamic adaptations revealed by genomes of the marine picoeukaryotes Micromonas.</title>
        <authorList>
            <person name="Worden A.Z."/>
            <person name="Lee J.H."/>
            <person name="Mock T."/>
            <person name="Rouze P."/>
            <person name="Simmons M.P."/>
            <person name="Aerts A.L."/>
            <person name="Allen A.E."/>
            <person name="Cuvelier M.L."/>
            <person name="Derelle E."/>
            <person name="Everett M.V."/>
            <person name="Foulon E."/>
            <person name="Grimwood J."/>
            <person name="Gundlach H."/>
            <person name="Henrissat B."/>
            <person name="Napoli C."/>
            <person name="McDonald S.M."/>
            <person name="Parker M.S."/>
            <person name="Rombauts S."/>
            <person name="Salamov A."/>
            <person name="Von Dassow P."/>
            <person name="Badger J.H."/>
            <person name="Coutinho P.M."/>
            <person name="Demir E."/>
            <person name="Dubchak I."/>
            <person name="Gentemann C."/>
            <person name="Eikrem W."/>
            <person name="Gready J.E."/>
            <person name="John U."/>
            <person name="Lanier W."/>
            <person name="Lindquist E.A."/>
            <person name="Lucas S."/>
            <person name="Mayer K.F."/>
            <person name="Moreau H."/>
            <person name="Not F."/>
            <person name="Otillar R."/>
            <person name="Panaud O."/>
            <person name="Pangilinan J."/>
            <person name="Paulsen I."/>
            <person name="Piegu B."/>
            <person name="Poliakov A."/>
            <person name="Robbens S."/>
            <person name="Schmutz J."/>
            <person name="Toulza E."/>
            <person name="Wyss T."/>
            <person name="Zelensky A."/>
            <person name="Zhou K."/>
            <person name="Armbrust E.V."/>
            <person name="Bhattacharya D."/>
            <person name="Goodenough U.W."/>
            <person name="Van de Peer Y."/>
            <person name="Grigoriev I.V."/>
        </authorList>
    </citation>
    <scope>NUCLEOTIDE SEQUENCE [LARGE SCALE GENOMIC DNA]</scope>
    <source>
        <strain evidence="16">RCC299 / NOUM17</strain>
    </source>
</reference>
<comment type="catalytic activity">
    <reaction evidence="10">
        <text>[protein]-C-terminal L-amino acid-glycyl-phosphatidylethanolamide + H2O = [protein]-C-terminal L-amino acid-glycine + a 1,2-diacyl-sn-glycero-3-phosphoethanolamine</text>
        <dbReference type="Rhea" id="RHEA:67548"/>
        <dbReference type="Rhea" id="RHEA-COMP:17323"/>
        <dbReference type="Rhea" id="RHEA-COMP:17324"/>
        <dbReference type="ChEBI" id="CHEBI:15377"/>
        <dbReference type="ChEBI" id="CHEBI:64612"/>
        <dbReference type="ChEBI" id="CHEBI:172940"/>
        <dbReference type="ChEBI" id="CHEBI:172941"/>
    </reaction>
    <physiologicalReaction direction="left-to-right" evidence="10">
        <dbReference type="Rhea" id="RHEA:67549"/>
    </physiologicalReaction>
</comment>
<dbReference type="GO" id="GO:0000423">
    <property type="term" value="P:mitophagy"/>
    <property type="evidence" value="ECO:0007669"/>
    <property type="project" value="TreeGrafter"/>
</dbReference>
<evidence type="ECO:0000256" key="10">
    <source>
        <dbReference type="ARBA" id="ARBA00029362"/>
    </source>
</evidence>
<feature type="non-terminal residue" evidence="15">
    <location>
        <position position="196"/>
    </location>
</feature>
<dbReference type="GO" id="GO:0005737">
    <property type="term" value="C:cytoplasm"/>
    <property type="evidence" value="ECO:0007669"/>
    <property type="project" value="UniProtKB-SubCell"/>
</dbReference>
<dbReference type="GO" id="GO:0004197">
    <property type="term" value="F:cysteine-type endopeptidase activity"/>
    <property type="evidence" value="ECO:0007669"/>
    <property type="project" value="TreeGrafter"/>
</dbReference>
<dbReference type="PANTHER" id="PTHR22624">
    <property type="entry name" value="CYSTEINE PROTEASE ATG4"/>
    <property type="match status" value="1"/>
</dbReference>
<keyword evidence="6 13" id="KW-0378">Hydrolase</keyword>
<evidence type="ECO:0000256" key="1">
    <source>
        <dbReference type="ARBA" id="ARBA00004496"/>
    </source>
</evidence>
<dbReference type="FunCoup" id="C1ED45">
    <property type="interactions" value="1815"/>
</dbReference>
<dbReference type="eggNOG" id="KOG2674">
    <property type="taxonomic scope" value="Eukaryota"/>
</dbReference>
<sequence>FHSRVWITYRRGFPQIGGGTYTTDAGWGCTLRSGQMLLANALQSHFFDGVSRTYVDLPGAPFSSAAGCQPTDNAWAPLVILVPLVLGLDRCVNPRYVPGIVRMLGLPQSVGILGGKPCASLYFVGAQDEELFYLDPHTVQLAVPLEQIWGCAQTGSPESGPFPTETYHCRSVLHMNARELDPSMVLGFYCRTRADF</sequence>
<accession>C1ED45</accession>
<evidence type="ECO:0000256" key="6">
    <source>
        <dbReference type="ARBA" id="ARBA00022801"/>
    </source>
</evidence>
<evidence type="ECO:0000313" key="16">
    <source>
        <dbReference type="Proteomes" id="UP000002009"/>
    </source>
</evidence>
<dbReference type="SUPFAM" id="SSF54001">
    <property type="entry name" value="Cysteine proteinases"/>
    <property type="match status" value="1"/>
</dbReference>
<protein>
    <recommendedName>
        <fullName evidence="13">Cysteine protease</fullName>
        <ecNumber evidence="13">3.4.22.-</ecNumber>
    </recommendedName>
</protein>
<dbReference type="OrthoDB" id="2960936at2759"/>
<dbReference type="InterPro" id="IPR005078">
    <property type="entry name" value="Peptidase_C54"/>
</dbReference>
<feature type="domain" description="Peptidase C54 catalytic" evidence="14">
    <location>
        <begin position="70"/>
        <end position="196"/>
    </location>
</feature>
<evidence type="ECO:0000256" key="5">
    <source>
        <dbReference type="ARBA" id="ARBA00022670"/>
    </source>
</evidence>
<evidence type="ECO:0000256" key="11">
    <source>
        <dbReference type="ARBA" id="ARBA00038724"/>
    </source>
</evidence>
<dbReference type="GO" id="GO:0015031">
    <property type="term" value="P:protein transport"/>
    <property type="evidence" value="ECO:0007669"/>
    <property type="project" value="UniProtKB-KW"/>
</dbReference>
<keyword evidence="7" id="KW-0788">Thiol protease</keyword>